<protein>
    <submittedName>
        <fullName evidence="1">9083_t:CDS:1</fullName>
    </submittedName>
</protein>
<dbReference type="EMBL" id="CAJVPT010013421">
    <property type="protein sequence ID" value="CAG8595555.1"/>
    <property type="molecule type" value="Genomic_DNA"/>
</dbReference>
<feature type="non-terminal residue" evidence="1">
    <location>
        <position position="1"/>
    </location>
</feature>
<keyword evidence="2" id="KW-1185">Reference proteome</keyword>
<sequence length="206" mass="23242">KYVAPEHAIHPTHSFNRGLPLQHRILDDKTLGARLERSVPVSSAGGLYGELNFSKLEKEVTYRVCDSLMQREVDKWVLSVNGKEPQRRKQLSRGMNCLSVAGKPLLGTIERTSNQPFTGTNHMRPSSLVPEPSSVYREWCLFAPDSAGTALRARHDKHWETYAYMQRNETSNSSKLKLLAVRSQSVVPINVAPIIYYKPEVGPDRT</sequence>
<gene>
    <name evidence="1" type="ORF">ACOLOM_LOCUS6485</name>
</gene>
<evidence type="ECO:0000313" key="2">
    <source>
        <dbReference type="Proteomes" id="UP000789525"/>
    </source>
</evidence>
<accession>A0ACA9MJH7</accession>
<dbReference type="Proteomes" id="UP000789525">
    <property type="component" value="Unassembled WGS sequence"/>
</dbReference>
<evidence type="ECO:0000313" key="1">
    <source>
        <dbReference type="EMBL" id="CAG8595555.1"/>
    </source>
</evidence>
<comment type="caution">
    <text evidence="1">The sequence shown here is derived from an EMBL/GenBank/DDBJ whole genome shotgun (WGS) entry which is preliminary data.</text>
</comment>
<reference evidence="1" key="1">
    <citation type="submission" date="2021-06" db="EMBL/GenBank/DDBJ databases">
        <authorList>
            <person name="Kallberg Y."/>
            <person name="Tangrot J."/>
            <person name="Rosling A."/>
        </authorList>
    </citation>
    <scope>NUCLEOTIDE SEQUENCE</scope>
    <source>
        <strain evidence="1">CL356</strain>
    </source>
</reference>
<organism evidence="1 2">
    <name type="scientific">Acaulospora colombiana</name>
    <dbReference type="NCBI Taxonomy" id="27376"/>
    <lineage>
        <taxon>Eukaryota</taxon>
        <taxon>Fungi</taxon>
        <taxon>Fungi incertae sedis</taxon>
        <taxon>Mucoromycota</taxon>
        <taxon>Glomeromycotina</taxon>
        <taxon>Glomeromycetes</taxon>
        <taxon>Diversisporales</taxon>
        <taxon>Acaulosporaceae</taxon>
        <taxon>Acaulospora</taxon>
    </lineage>
</organism>
<name>A0ACA9MJH7_9GLOM</name>
<proteinExistence type="predicted"/>